<gene>
    <name evidence="1" type="ORF">C8D95_101214</name>
</gene>
<dbReference type="AlphaFoldDB" id="A0A316GBU6"/>
<dbReference type="Proteomes" id="UP000245390">
    <property type="component" value="Unassembled WGS sequence"/>
</dbReference>
<organism evidence="1 2">
    <name type="scientific">Silicimonas algicola</name>
    <dbReference type="NCBI Taxonomy" id="1826607"/>
    <lineage>
        <taxon>Bacteria</taxon>
        <taxon>Pseudomonadati</taxon>
        <taxon>Pseudomonadota</taxon>
        <taxon>Alphaproteobacteria</taxon>
        <taxon>Rhodobacterales</taxon>
        <taxon>Paracoccaceae</taxon>
    </lineage>
</organism>
<reference evidence="1 2" key="1">
    <citation type="submission" date="2018-05" db="EMBL/GenBank/DDBJ databases">
        <title>Genomic Encyclopedia of Type Strains, Phase IV (KMG-IV): sequencing the most valuable type-strain genomes for metagenomic binning, comparative biology and taxonomic classification.</title>
        <authorList>
            <person name="Goeker M."/>
        </authorList>
    </citation>
    <scope>NUCLEOTIDE SEQUENCE [LARGE SCALE GENOMIC DNA]</scope>
    <source>
        <strain evidence="1 2">DSM 103371</strain>
    </source>
</reference>
<accession>A0A316GBU6</accession>
<dbReference type="EMBL" id="QGGV01000001">
    <property type="protein sequence ID" value="PWK58401.1"/>
    <property type="molecule type" value="Genomic_DNA"/>
</dbReference>
<keyword evidence="2" id="KW-1185">Reference proteome</keyword>
<name>A0A316GBU6_9RHOB</name>
<evidence type="ECO:0000313" key="1">
    <source>
        <dbReference type="EMBL" id="PWK58401.1"/>
    </source>
</evidence>
<proteinExistence type="predicted"/>
<sequence length="245" mass="26657">MAEGRPRRRRFRRSGAFVAFLVNAAFATAILSVPFPGLHRALYPEAFGLSEIAPRVWTDAPDRAEELLGMAEAARANVVSFFGDDPPRPTLILCATRACADDFGVGGNGLAVADVIVAVSPGGLTRGTLTHEMMHARLHRRLGLAAILRQPYPTWFDEGLATHVSGQPAWRGTVTDEARDRVRQVTRFWRWRDAMNELGVGPAYGAAAAEVAAIEALAGREGLLELIRRAEAGDDFDRLLRDITG</sequence>
<evidence type="ECO:0008006" key="3">
    <source>
        <dbReference type="Google" id="ProtNLM"/>
    </source>
</evidence>
<evidence type="ECO:0000313" key="2">
    <source>
        <dbReference type="Proteomes" id="UP000245390"/>
    </source>
</evidence>
<protein>
    <recommendedName>
        <fullName evidence="3">Peptidase MA superfamily protein</fullName>
    </recommendedName>
</protein>
<comment type="caution">
    <text evidence="1">The sequence shown here is derived from an EMBL/GenBank/DDBJ whole genome shotgun (WGS) entry which is preliminary data.</text>
</comment>